<comment type="caution">
    <text evidence="3">The sequence shown here is derived from an EMBL/GenBank/DDBJ whole genome shotgun (WGS) entry which is preliminary data.</text>
</comment>
<evidence type="ECO:0000313" key="5">
    <source>
        <dbReference type="Proteomes" id="UP000494256"/>
    </source>
</evidence>
<dbReference type="EMBL" id="CADEBD010000289">
    <property type="protein sequence ID" value="CAB3232014.1"/>
    <property type="molecule type" value="Genomic_DNA"/>
</dbReference>
<dbReference type="AlphaFoldDB" id="A0A8S0ZHL7"/>
<reference evidence="4 5" key="1">
    <citation type="submission" date="2020-04" db="EMBL/GenBank/DDBJ databases">
        <authorList>
            <person name="Wallbank WR R."/>
            <person name="Pardo Diaz C."/>
            <person name="Kozak K."/>
            <person name="Martin S."/>
            <person name="Jiggins C."/>
            <person name="Moest M."/>
            <person name="Warren A I."/>
            <person name="Byers J.R.P. K."/>
            <person name="Montejo-Kovacevich G."/>
            <person name="Yen C E."/>
        </authorList>
    </citation>
    <scope>NUCLEOTIDE SEQUENCE [LARGE SCALE GENOMIC DNA]</scope>
</reference>
<sequence>MLTENPTKRKRSKENQRVLNKKKRMEGQKYVGFRKPRGQKNTFNDTERSERKLLPRCNCSKKDTKVTNSTKKCYEITEADRQEIFTNLWSKMNWDQRKVFVSNTVFNREAKRKTTE</sequence>
<dbReference type="Proteomes" id="UP000494256">
    <property type="component" value="Unassembled WGS sequence"/>
</dbReference>
<keyword evidence="4" id="KW-1185">Reference proteome</keyword>
<name>A0A8S0ZHL7_ARCPL</name>
<protein>
    <submittedName>
        <fullName evidence="3">Uncharacterized protein</fullName>
    </submittedName>
</protein>
<evidence type="ECO:0000313" key="3">
    <source>
        <dbReference type="EMBL" id="CAB3232014.1"/>
    </source>
</evidence>
<proteinExistence type="predicted"/>
<dbReference type="OrthoDB" id="7367179at2759"/>
<organism evidence="3 5">
    <name type="scientific">Arctia plantaginis</name>
    <name type="common">Wood tiger moth</name>
    <name type="synonym">Phalaena plantaginis</name>
    <dbReference type="NCBI Taxonomy" id="874455"/>
    <lineage>
        <taxon>Eukaryota</taxon>
        <taxon>Metazoa</taxon>
        <taxon>Ecdysozoa</taxon>
        <taxon>Arthropoda</taxon>
        <taxon>Hexapoda</taxon>
        <taxon>Insecta</taxon>
        <taxon>Pterygota</taxon>
        <taxon>Neoptera</taxon>
        <taxon>Endopterygota</taxon>
        <taxon>Lepidoptera</taxon>
        <taxon>Glossata</taxon>
        <taxon>Ditrysia</taxon>
        <taxon>Noctuoidea</taxon>
        <taxon>Erebidae</taxon>
        <taxon>Arctiinae</taxon>
        <taxon>Arctia</taxon>
    </lineage>
</organism>
<dbReference type="Proteomes" id="UP000494106">
    <property type="component" value="Unassembled WGS sequence"/>
</dbReference>
<evidence type="ECO:0000313" key="4">
    <source>
        <dbReference type="Proteomes" id="UP000494106"/>
    </source>
</evidence>
<feature type="region of interest" description="Disordered" evidence="1">
    <location>
        <begin position="1"/>
        <end position="28"/>
    </location>
</feature>
<dbReference type="EMBL" id="CADEBC010000088">
    <property type="protein sequence ID" value="CAB3222608.1"/>
    <property type="molecule type" value="Genomic_DNA"/>
</dbReference>
<accession>A0A8S0ZHL7</accession>
<evidence type="ECO:0000256" key="1">
    <source>
        <dbReference type="SAM" id="MobiDB-lite"/>
    </source>
</evidence>
<gene>
    <name evidence="2" type="ORF">APLA_LOCUS1185</name>
    <name evidence="3" type="ORF">APLA_LOCUS5473</name>
</gene>
<evidence type="ECO:0000313" key="2">
    <source>
        <dbReference type="EMBL" id="CAB3222608.1"/>
    </source>
</evidence>